<dbReference type="CDD" id="cd16017">
    <property type="entry name" value="LptA"/>
    <property type="match status" value="1"/>
</dbReference>
<dbReference type="GO" id="GO:0016776">
    <property type="term" value="F:phosphotransferase activity, phosphate group as acceptor"/>
    <property type="evidence" value="ECO:0007669"/>
    <property type="project" value="TreeGrafter"/>
</dbReference>
<evidence type="ECO:0000256" key="5">
    <source>
        <dbReference type="ARBA" id="ARBA00022692"/>
    </source>
</evidence>
<dbReference type="GO" id="GO:0016787">
    <property type="term" value="F:hydrolase activity"/>
    <property type="evidence" value="ECO:0007669"/>
    <property type="project" value="UniProtKB-KW"/>
</dbReference>
<dbReference type="RefSeq" id="WP_075587908.1">
    <property type="nucleotide sequence ID" value="NZ_MSYM01000018.1"/>
</dbReference>
<evidence type="ECO:0000256" key="2">
    <source>
        <dbReference type="ARBA" id="ARBA00022475"/>
    </source>
</evidence>
<keyword evidence="7 8" id="KW-0472">Membrane</keyword>
<dbReference type="Proteomes" id="UP000185911">
    <property type="component" value="Unassembled WGS sequence"/>
</dbReference>
<evidence type="ECO:0000256" key="3">
    <source>
        <dbReference type="ARBA" id="ARBA00022519"/>
    </source>
</evidence>
<evidence type="ECO:0000256" key="6">
    <source>
        <dbReference type="ARBA" id="ARBA00022989"/>
    </source>
</evidence>
<organism evidence="11 12">
    <name type="scientific">Rhodoferax antarcticus ANT.BR</name>
    <dbReference type="NCBI Taxonomy" id="1111071"/>
    <lineage>
        <taxon>Bacteria</taxon>
        <taxon>Pseudomonadati</taxon>
        <taxon>Pseudomonadota</taxon>
        <taxon>Betaproteobacteria</taxon>
        <taxon>Burkholderiales</taxon>
        <taxon>Comamonadaceae</taxon>
        <taxon>Rhodoferax</taxon>
    </lineage>
</organism>
<evidence type="ECO:0000256" key="4">
    <source>
        <dbReference type="ARBA" id="ARBA00022679"/>
    </source>
</evidence>
<evidence type="ECO:0000256" key="7">
    <source>
        <dbReference type="ARBA" id="ARBA00023136"/>
    </source>
</evidence>
<keyword evidence="4 11" id="KW-0808">Transferase</keyword>
<evidence type="ECO:0000256" key="8">
    <source>
        <dbReference type="SAM" id="Phobius"/>
    </source>
</evidence>
<dbReference type="InterPro" id="IPR000917">
    <property type="entry name" value="Sulfatase_N"/>
</dbReference>
<dbReference type="GO" id="GO:0009244">
    <property type="term" value="P:lipopolysaccharide core region biosynthetic process"/>
    <property type="evidence" value="ECO:0007669"/>
    <property type="project" value="TreeGrafter"/>
</dbReference>
<dbReference type="EMBL" id="MSYM01000018">
    <property type="protein sequence ID" value="OLP05019.1"/>
    <property type="molecule type" value="Genomic_DNA"/>
</dbReference>
<dbReference type="Pfam" id="PF00884">
    <property type="entry name" value="Sulfatase"/>
    <property type="match status" value="1"/>
</dbReference>
<keyword evidence="12" id="KW-1185">Reference proteome</keyword>
<accession>A0A1Q8YAU0</accession>
<keyword evidence="3" id="KW-0997">Cell inner membrane</keyword>
<name>A0A1Q8YAU0_9BURK</name>
<dbReference type="PANTHER" id="PTHR30443">
    <property type="entry name" value="INNER MEMBRANE PROTEIN"/>
    <property type="match status" value="1"/>
</dbReference>
<feature type="transmembrane region" description="Helical" evidence="8">
    <location>
        <begin position="48"/>
        <end position="71"/>
    </location>
</feature>
<dbReference type="InterPro" id="IPR012549">
    <property type="entry name" value="EptA-like_N"/>
</dbReference>
<keyword evidence="6 8" id="KW-1133">Transmembrane helix</keyword>
<feature type="transmembrane region" description="Helical" evidence="8">
    <location>
        <begin position="119"/>
        <end position="140"/>
    </location>
</feature>
<dbReference type="EC" id="2.7.-.-" evidence="11"/>
<keyword evidence="2" id="KW-1003">Cell membrane</keyword>
<gene>
    <name evidence="11" type="ORF">BLL52_3839</name>
</gene>
<comment type="caution">
    <text evidence="11">The sequence shown here is derived from an EMBL/GenBank/DDBJ whole genome shotgun (WGS) entry which is preliminary data.</text>
</comment>
<evidence type="ECO:0000313" key="12">
    <source>
        <dbReference type="Proteomes" id="UP000185911"/>
    </source>
</evidence>
<reference evidence="11 12" key="1">
    <citation type="submission" date="2017-01" db="EMBL/GenBank/DDBJ databases">
        <title>Genome sequence of Rhodoferax antarcticus ANT.BR, a psychrophilic purple nonsulfur bacterium from an Antarctic microbial mat.</title>
        <authorList>
            <person name="Baker J."/>
            <person name="Riester C."/>
            <person name="Skinner B."/>
            <person name="Newell A."/>
            <person name="Swingley W."/>
            <person name="Madigan M."/>
            <person name="Jung D."/>
            <person name="Asao M."/>
            <person name="Chen M."/>
            <person name="Loughlin P."/>
            <person name="Pan H."/>
            <person name="Lin S."/>
            <person name="Li N."/>
            <person name="Shaw J."/>
            <person name="Prado M."/>
            <person name="Sherman C."/>
            <person name="Li X."/>
            <person name="Tang J."/>
            <person name="Blankenship R."/>
            <person name="Zhao T."/>
            <person name="Touchman J."/>
            <person name="Sattley M."/>
        </authorList>
    </citation>
    <scope>NUCLEOTIDE SEQUENCE [LARGE SCALE GENOMIC DNA]</scope>
    <source>
        <strain evidence="11 12">ANT.BR</strain>
    </source>
</reference>
<evidence type="ECO:0000313" key="11">
    <source>
        <dbReference type="EMBL" id="OLP05019.1"/>
    </source>
</evidence>
<evidence type="ECO:0000259" key="9">
    <source>
        <dbReference type="Pfam" id="PF00884"/>
    </source>
</evidence>
<protein>
    <submittedName>
        <fullName evidence="11">Putative metal-dependent hydrolase EptA</fullName>
        <ecNumber evidence="11">2.7.-.-</ecNumber>
    </submittedName>
</protein>
<feature type="domain" description="Sulfatase N-terminal" evidence="9">
    <location>
        <begin position="236"/>
        <end position="534"/>
    </location>
</feature>
<keyword evidence="11" id="KW-0378">Hydrolase</keyword>
<sequence length="554" mass="60850">MTLTLTGRTPWHPTTLLLALAAWLATIGNLPLWRAIWLLPETQGPHALMTLSTLAVAVLAFTLAFLCLLVWPRWLKPVALLLLAVVASSSYFMQSYGVVIDASMIANVTQTNTQEALDLLSWSMLWTLGLGLVLPGLWLWRQQVRPVRGGRLAWQQLGTMVLALLLAVLLLWVSFQDVASLMRNHKSLRYMINPFNTVYALARNGLGQAAQAQQVLQPIGEDAHLRLPASNSGAGPLILMVVGETARAANFGLGGYARDTTPELRQLQKEGDLVYFSQVSSCGTNTQTSVPCMFAHLGRKDYMGNAARYENVLDVMQRAGLAVLWLDNQAGCKGVCDRVAHADTQALKANDVCQDGDCLDEALLRVLPDQLARLDPQKTARGTVVVLHQMGSHGPAYYKRSAPTQKAFLPECKSHALQDCPPEQIVNAYDNSIRDTDHFLAATIHWLQSQSKDRPTALVYVSDHGESLGEKGLFLHGMPYAMAPQEQTHVPMLMWFSKSLLQSHALGMDCAQAQADKPWSHDNLFHTLLGLSGVQTQVAQAQMDMLSACVRKSS</sequence>
<feature type="transmembrane region" description="Helical" evidence="8">
    <location>
        <begin position="16"/>
        <end position="36"/>
    </location>
</feature>
<dbReference type="AlphaFoldDB" id="A0A1Q8YAU0"/>
<dbReference type="Pfam" id="PF08019">
    <property type="entry name" value="EptA_B_N"/>
    <property type="match status" value="1"/>
</dbReference>
<dbReference type="NCBIfam" id="NF028537">
    <property type="entry name" value="P_eth_NH2_trans"/>
    <property type="match status" value="1"/>
</dbReference>
<keyword evidence="5 8" id="KW-0812">Transmembrane</keyword>
<dbReference type="PANTHER" id="PTHR30443:SF0">
    <property type="entry name" value="PHOSPHOETHANOLAMINE TRANSFERASE EPTA"/>
    <property type="match status" value="1"/>
</dbReference>
<evidence type="ECO:0000259" key="10">
    <source>
        <dbReference type="Pfam" id="PF08019"/>
    </source>
</evidence>
<feature type="transmembrane region" description="Helical" evidence="8">
    <location>
        <begin position="152"/>
        <end position="175"/>
    </location>
</feature>
<evidence type="ECO:0000256" key="1">
    <source>
        <dbReference type="ARBA" id="ARBA00004429"/>
    </source>
</evidence>
<feature type="domain" description="Phosphoethanolamine transferase N-terminal" evidence="10">
    <location>
        <begin position="59"/>
        <end position="203"/>
    </location>
</feature>
<feature type="transmembrane region" description="Helical" evidence="8">
    <location>
        <begin position="78"/>
        <end position="99"/>
    </location>
</feature>
<dbReference type="Gene3D" id="3.40.720.10">
    <property type="entry name" value="Alkaline Phosphatase, subunit A"/>
    <property type="match status" value="1"/>
</dbReference>
<dbReference type="InterPro" id="IPR040423">
    <property type="entry name" value="PEA_transferase"/>
</dbReference>
<dbReference type="STRING" id="81479.RA876_13000"/>
<comment type="subcellular location">
    <subcellularLocation>
        <location evidence="1">Cell inner membrane</location>
        <topology evidence="1">Multi-pass membrane protein</topology>
    </subcellularLocation>
</comment>
<dbReference type="GO" id="GO:0005886">
    <property type="term" value="C:plasma membrane"/>
    <property type="evidence" value="ECO:0007669"/>
    <property type="project" value="UniProtKB-SubCell"/>
</dbReference>
<dbReference type="InterPro" id="IPR017850">
    <property type="entry name" value="Alkaline_phosphatase_core_sf"/>
</dbReference>
<proteinExistence type="predicted"/>
<dbReference type="InterPro" id="IPR058130">
    <property type="entry name" value="PEA_transf_C"/>
</dbReference>
<dbReference type="SUPFAM" id="SSF53649">
    <property type="entry name" value="Alkaline phosphatase-like"/>
    <property type="match status" value="1"/>
</dbReference>